<dbReference type="EMBL" id="EF120990">
    <property type="protein sequence ID" value="ABM65756.1"/>
    <property type="molecule type" value="mRNA"/>
</dbReference>
<dbReference type="SMART" id="SM00034">
    <property type="entry name" value="CLECT"/>
    <property type="match status" value="1"/>
</dbReference>
<dbReference type="InterPro" id="IPR001304">
    <property type="entry name" value="C-type_lectin-like"/>
</dbReference>
<dbReference type="Gene3D" id="3.10.100.10">
    <property type="entry name" value="Mannose-Binding Protein A, subunit A"/>
    <property type="match status" value="1"/>
</dbReference>
<dbReference type="Pfam" id="PF00059">
    <property type="entry name" value="Lectin_C"/>
    <property type="match status" value="1"/>
</dbReference>
<feature type="compositionally biased region" description="Low complexity" evidence="1">
    <location>
        <begin position="35"/>
        <end position="48"/>
    </location>
</feature>
<name>A2I7J1_PORPE</name>
<dbReference type="InterPro" id="IPR016186">
    <property type="entry name" value="C-type_lectin-like/link_sf"/>
</dbReference>
<feature type="region of interest" description="Disordered" evidence="1">
    <location>
        <begin position="21"/>
        <end position="57"/>
    </location>
</feature>
<organism evidence="3">
    <name type="scientific">Portunus pelagicus</name>
    <name type="common">Blue swimmer crab</name>
    <dbReference type="NCBI Taxonomy" id="80836"/>
    <lineage>
        <taxon>Eukaryota</taxon>
        <taxon>Metazoa</taxon>
        <taxon>Ecdysozoa</taxon>
        <taxon>Arthropoda</taxon>
        <taxon>Crustacea</taxon>
        <taxon>Multicrustacea</taxon>
        <taxon>Malacostraca</taxon>
        <taxon>Eumalacostraca</taxon>
        <taxon>Eucarida</taxon>
        <taxon>Decapoda</taxon>
        <taxon>Pleocyemata</taxon>
        <taxon>Brachyura</taxon>
        <taxon>Eubrachyura</taxon>
        <taxon>Portunoidea</taxon>
        <taxon>Portunidae</taxon>
        <taxon>Portuninae</taxon>
        <taxon>Portunus</taxon>
    </lineage>
</organism>
<gene>
    <name evidence="3" type="primary">MBP1</name>
</gene>
<dbReference type="InterPro" id="IPR016187">
    <property type="entry name" value="CTDL_fold"/>
</dbReference>
<protein>
    <submittedName>
        <fullName evidence="3">Mannose-binding protein</fullName>
    </submittedName>
</protein>
<dbReference type="PROSITE" id="PS50041">
    <property type="entry name" value="C_TYPE_LECTIN_2"/>
    <property type="match status" value="1"/>
</dbReference>
<proteinExistence type="evidence at transcript level"/>
<dbReference type="CDD" id="cd00037">
    <property type="entry name" value="CLECT"/>
    <property type="match status" value="1"/>
</dbReference>
<dbReference type="PANTHER" id="PTHR21407:SF1">
    <property type="entry name" value="RE43931P"/>
    <property type="match status" value="1"/>
</dbReference>
<sequence>MGLTVCLAQFGGQNFFSNQQFRFGRPPSRSRGRNSFRSFSRPQSQRSRGGTGAVHHSDNEYDYHYSWLNNERSLDGGDAVNSYCRSQGDGWTGVSIESSRKNSFIQGLIGGNVPYIWTGAKKRGNNFVWSNGNLVGATFSSWSHTGGEGRPQPDNRDPPENCLAVLGRQVYHDGIFWHDVKCTHKKPTVCERRKF</sequence>
<dbReference type="PANTHER" id="PTHR21407">
    <property type="entry name" value="RE43931P-RELATED"/>
    <property type="match status" value="1"/>
</dbReference>
<evidence type="ECO:0000259" key="2">
    <source>
        <dbReference type="PROSITE" id="PS50041"/>
    </source>
</evidence>
<feature type="domain" description="C-type lectin" evidence="2">
    <location>
        <begin position="81"/>
        <end position="191"/>
    </location>
</feature>
<dbReference type="AlphaFoldDB" id="A2I7J1"/>
<feature type="region of interest" description="Disordered" evidence="1">
    <location>
        <begin position="140"/>
        <end position="160"/>
    </location>
</feature>
<dbReference type="SUPFAM" id="SSF56436">
    <property type="entry name" value="C-type lectin-like"/>
    <property type="match status" value="1"/>
</dbReference>
<accession>A2I7J1</accession>
<evidence type="ECO:0000313" key="3">
    <source>
        <dbReference type="EMBL" id="ABM65756.1"/>
    </source>
</evidence>
<reference evidence="3" key="1">
    <citation type="journal article" date="2008" name="BMC Genomics">
        <title>Differential expression profiling of components associated with exoskeletal hardening in crustaceans.</title>
        <authorList>
            <person name="Kuballa A.V."/>
            <person name="Elizur A."/>
        </authorList>
    </citation>
    <scope>NUCLEOTIDE SEQUENCE</scope>
</reference>
<evidence type="ECO:0000256" key="1">
    <source>
        <dbReference type="SAM" id="MobiDB-lite"/>
    </source>
</evidence>